<dbReference type="GO" id="GO:0016887">
    <property type="term" value="F:ATP hydrolysis activity"/>
    <property type="evidence" value="ECO:0007669"/>
    <property type="project" value="InterPro"/>
</dbReference>
<dbReference type="Proteomes" id="UP000245119">
    <property type="component" value="Linkage Group LG1"/>
</dbReference>
<dbReference type="InterPro" id="IPR027417">
    <property type="entry name" value="P-loop_NTPase"/>
</dbReference>
<accession>A0A2T7PWB2</accession>
<dbReference type="PANTHER" id="PTHR48041:SF139">
    <property type="entry name" value="PROTEIN SCARLET"/>
    <property type="match status" value="1"/>
</dbReference>
<keyword evidence="3" id="KW-0813">Transport</keyword>
<keyword evidence="4" id="KW-0812">Transmembrane</keyword>
<evidence type="ECO:0000313" key="9">
    <source>
        <dbReference type="EMBL" id="PVD37703.1"/>
    </source>
</evidence>
<evidence type="ECO:0000256" key="1">
    <source>
        <dbReference type="ARBA" id="ARBA00004141"/>
    </source>
</evidence>
<comment type="similarity">
    <text evidence="2">Belongs to the ABC transporter superfamily. ABCG family. Eye pigment precursor importer (TC 3.A.1.204) subfamily.</text>
</comment>
<gene>
    <name evidence="9" type="ORF">C0Q70_00303</name>
</gene>
<dbReference type="SUPFAM" id="SSF52540">
    <property type="entry name" value="P-loop containing nucleoside triphosphate hydrolases"/>
    <property type="match status" value="1"/>
</dbReference>
<protein>
    <recommendedName>
        <fullName evidence="8">ABC transporter domain-containing protein</fullName>
    </recommendedName>
</protein>
<organism evidence="9 10">
    <name type="scientific">Pomacea canaliculata</name>
    <name type="common">Golden apple snail</name>
    <dbReference type="NCBI Taxonomy" id="400727"/>
    <lineage>
        <taxon>Eukaryota</taxon>
        <taxon>Metazoa</taxon>
        <taxon>Spiralia</taxon>
        <taxon>Lophotrochozoa</taxon>
        <taxon>Mollusca</taxon>
        <taxon>Gastropoda</taxon>
        <taxon>Caenogastropoda</taxon>
        <taxon>Architaenioglossa</taxon>
        <taxon>Ampullarioidea</taxon>
        <taxon>Ampullariidae</taxon>
        <taxon>Pomacea</taxon>
    </lineage>
</organism>
<dbReference type="Gene3D" id="3.40.50.300">
    <property type="entry name" value="P-loop containing nucleotide triphosphate hydrolases"/>
    <property type="match status" value="1"/>
</dbReference>
<feature type="region of interest" description="Disordered" evidence="7">
    <location>
        <begin position="112"/>
        <end position="139"/>
    </location>
</feature>
<evidence type="ECO:0000313" key="10">
    <source>
        <dbReference type="Proteomes" id="UP000245119"/>
    </source>
</evidence>
<comment type="caution">
    <text evidence="9">The sequence shown here is derived from an EMBL/GenBank/DDBJ whole genome shotgun (WGS) entry which is preliminary data.</text>
</comment>
<evidence type="ECO:0000259" key="8">
    <source>
        <dbReference type="Pfam" id="PF00005"/>
    </source>
</evidence>
<keyword evidence="5" id="KW-1133">Transmembrane helix</keyword>
<dbReference type="InterPro" id="IPR050352">
    <property type="entry name" value="ABCG_transporters"/>
</dbReference>
<dbReference type="OrthoDB" id="66620at2759"/>
<evidence type="ECO:0000256" key="4">
    <source>
        <dbReference type="ARBA" id="ARBA00022692"/>
    </source>
</evidence>
<sequence length="220" mass="24206">MHHTSVYVAMDRKGKNNQTHRPCRGESLSQGSGDQDQSPSRSYDNREQRLFQKHPQPRPENSTTNYYSSIVEIPEKEIPNGVESKRPPAVDHDHVIVPAVLSWENITVRVKGKKGQKSSKGTVGDATVPVPDPEKAKSKGGKIIIDNVSGMVRPGTLMAIMGSSGAGKSTLLNVLTGRNLKNYMLEGEVKVNGVSLGQQHPQHFWLRPAGRPVHRNSYCP</sequence>
<evidence type="ECO:0000256" key="5">
    <source>
        <dbReference type="ARBA" id="ARBA00022989"/>
    </source>
</evidence>
<keyword evidence="6" id="KW-0472">Membrane</keyword>
<feature type="domain" description="ABC transporter" evidence="8">
    <location>
        <begin position="146"/>
        <end position="200"/>
    </location>
</feature>
<reference evidence="9 10" key="1">
    <citation type="submission" date="2018-04" db="EMBL/GenBank/DDBJ databases">
        <title>The genome of golden apple snail Pomacea canaliculata provides insight into stress tolerance and invasive adaptation.</title>
        <authorList>
            <person name="Liu C."/>
            <person name="Liu B."/>
            <person name="Ren Y."/>
            <person name="Zhang Y."/>
            <person name="Wang H."/>
            <person name="Li S."/>
            <person name="Jiang F."/>
            <person name="Yin L."/>
            <person name="Zhang G."/>
            <person name="Qian W."/>
            <person name="Fan W."/>
        </authorList>
    </citation>
    <scope>NUCLEOTIDE SEQUENCE [LARGE SCALE GENOMIC DNA]</scope>
    <source>
        <strain evidence="9">SZHN2017</strain>
        <tissue evidence="9">Muscle</tissue>
    </source>
</reference>
<dbReference type="Pfam" id="PF00005">
    <property type="entry name" value="ABC_tran"/>
    <property type="match status" value="1"/>
</dbReference>
<comment type="subcellular location">
    <subcellularLocation>
        <location evidence="1">Membrane</location>
        <topology evidence="1">Multi-pass membrane protein</topology>
    </subcellularLocation>
</comment>
<dbReference type="EMBL" id="PZQS01000001">
    <property type="protein sequence ID" value="PVD37703.1"/>
    <property type="molecule type" value="Genomic_DNA"/>
</dbReference>
<evidence type="ECO:0000256" key="6">
    <source>
        <dbReference type="ARBA" id="ARBA00023136"/>
    </source>
</evidence>
<dbReference type="InterPro" id="IPR003439">
    <property type="entry name" value="ABC_transporter-like_ATP-bd"/>
</dbReference>
<feature type="region of interest" description="Disordered" evidence="7">
    <location>
        <begin position="1"/>
        <end position="65"/>
    </location>
</feature>
<name>A0A2T7PWB2_POMCA</name>
<evidence type="ECO:0000256" key="2">
    <source>
        <dbReference type="ARBA" id="ARBA00005814"/>
    </source>
</evidence>
<keyword evidence="10" id="KW-1185">Reference proteome</keyword>
<evidence type="ECO:0000256" key="3">
    <source>
        <dbReference type="ARBA" id="ARBA00022448"/>
    </source>
</evidence>
<dbReference type="GO" id="GO:0042626">
    <property type="term" value="F:ATPase-coupled transmembrane transporter activity"/>
    <property type="evidence" value="ECO:0007669"/>
    <property type="project" value="TreeGrafter"/>
</dbReference>
<dbReference type="GO" id="GO:0005524">
    <property type="term" value="F:ATP binding"/>
    <property type="evidence" value="ECO:0007669"/>
    <property type="project" value="InterPro"/>
</dbReference>
<proteinExistence type="inferred from homology"/>
<dbReference type="GO" id="GO:0016020">
    <property type="term" value="C:membrane"/>
    <property type="evidence" value="ECO:0007669"/>
    <property type="project" value="UniProtKB-SubCell"/>
</dbReference>
<feature type="compositionally biased region" description="Low complexity" evidence="7">
    <location>
        <begin position="25"/>
        <end position="42"/>
    </location>
</feature>
<evidence type="ECO:0000256" key="7">
    <source>
        <dbReference type="SAM" id="MobiDB-lite"/>
    </source>
</evidence>
<dbReference type="PANTHER" id="PTHR48041">
    <property type="entry name" value="ABC TRANSPORTER G FAMILY MEMBER 28"/>
    <property type="match status" value="1"/>
</dbReference>
<dbReference type="AlphaFoldDB" id="A0A2T7PWB2"/>